<protein>
    <recommendedName>
        <fullName evidence="3">CDI immunity protein domain-containing protein</fullName>
    </recommendedName>
</protein>
<sequence>MTNIGFGVSDDYLSQFQKHSTEGYVTSYTLEIDFFDEEEVIGVINIIFDVIGYGVEGFDGGIDISYQVMYFQDPLNNEDYLDDNETFIYIFSNYGNDIMTVVDLAYDALDDFYTKGTPLSQFAKHFK</sequence>
<keyword evidence="2" id="KW-1185">Reference proteome</keyword>
<gene>
    <name evidence="1" type="ORF">ABNX05_11335</name>
</gene>
<comment type="caution">
    <text evidence="1">The sequence shown here is derived from an EMBL/GenBank/DDBJ whole genome shotgun (WGS) entry which is preliminary data.</text>
</comment>
<reference evidence="1 2" key="1">
    <citation type="submission" date="2024-06" db="EMBL/GenBank/DDBJ databases">
        <title>Lysinibacillus zambalefons sp. nov., a Novel Firmicute Isolated from the Poon Bato Zambales Hyperalkaline Spring.</title>
        <authorList>
            <person name="Aja J.A."/>
            <person name="Lazaro J.E.H."/>
            <person name="Llorin L.D."/>
            <person name="Lim K.R."/>
            <person name="Teodosio J."/>
            <person name="Dalisay D.S."/>
        </authorList>
    </citation>
    <scope>NUCLEOTIDE SEQUENCE [LARGE SCALE GENOMIC DNA]</scope>
    <source>
        <strain evidence="1 2">M3</strain>
    </source>
</reference>
<dbReference type="Proteomes" id="UP001478862">
    <property type="component" value="Unassembled WGS sequence"/>
</dbReference>
<accession>A0ABV1MRR8</accession>
<dbReference type="EMBL" id="JBEGDG010000007">
    <property type="protein sequence ID" value="MEQ6355211.1"/>
    <property type="molecule type" value="Genomic_DNA"/>
</dbReference>
<organism evidence="1 2">
    <name type="scientific">Lysinibacillus zambalensis</name>
    <dbReference type="NCBI Taxonomy" id="3160866"/>
    <lineage>
        <taxon>Bacteria</taxon>
        <taxon>Bacillati</taxon>
        <taxon>Bacillota</taxon>
        <taxon>Bacilli</taxon>
        <taxon>Bacillales</taxon>
        <taxon>Bacillaceae</taxon>
        <taxon>Lysinibacillus</taxon>
    </lineage>
</organism>
<evidence type="ECO:0000313" key="1">
    <source>
        <dbReference type="EMBL" id="MEQ6355211.1"/>
    </source>
</evidence>
<dbReference type="RefSeq" id="WP_349659840.1">
    <property type="nucleotide sequence ID" value="NZ_JBEGDG010000007.1"/>
</dbReference>
<name>A0ABV1MRR8_9BACI</name>
<evidence type="ECO:0008006" key="3">
    <source>
        <dbReference type="Google" id="ProtNLM"/>
    </source>
</evidence>
<proteinExistence type="predicted"/>
<evidence type="ECO:0000313" key="2">
    <source>
        <dbReference type="Proteomes" id="UP001478862"/>
    </source>
</evidence>